<comment type="caution">
    <text evidence="9">The sequence shown here is derived from an EMBL/GenBank/DDBJ whole genome shotgun (WGS) entry which is preliminary data.</text>
</comment>
<organism evidence="9 10">
    <name type="scientific">Roseibacillus ishigakijimensis</name>
    <dbReference type="NCBI Taxonomy" id="454146"/>
    <lineage>
        <taxon>Bacteria</taxon>
        <taxon>Pseudomonadati</taxon>
        <taxon>Verrucomicrobiota</taxon>
        <taxon>Verrucomicrobiia</taxon>
        <taxon>Verrucomicrobiales</taxon>
        <taxon>Verrucomicrobiaceae</taxon>
        <taxon>Roseibacillus</taxon>
    </lineage>
</organism>
<evidence type="ECO:0000256" key="6">
    <source>
        <dbReference type="ARBA" id="ARBA00023136"/>
    </source>
</evidence>
<evidence type="ECO:0000313" key="10">
    <source>
        <dbReference type="Proteomes" id="UP000604083"/>
    </source>
</evidence>
<dbReference type="GO" id="GO:0015031">
    <property type="term" value="P:protein transport"/>
    <property type="evidence" value="ECO:0007669"/>
    <property type="project" value="UniProtKB-KW"/>
</dbReference>
<keyword evidence="7" id="KW-0813">Transport</keyword>
<evidence type="ECO:0000256" key="8">
    <source>
        <dbReference type="SAM" id="Phobius"/>
    </source>
</evidence>
<dbReference type="AlphaFoldDB" id="A0A934VMD0"/>
<keyword evidence="3" id="KW-1003">Cell membrane</keyword>
<feature type="transmembrane region" description="Helical" evidence="8">
    <location>
        <begin position="21"/>
        <end position="39"/>
    </location>
</feature>
<evidence type="ECO:0000256" key="5">
    <source>
        <dbReference type="ARBA" id="ARBA00022989"/>
    </source>
</evidence>
<protein>
    <submittedName>
        <fullName evidence="9">Biopolymer transporter ExbD</fullName>
    </submittedName>
</protein>
<dbReference type="GO" id="GO:0022857">
    <property type="term" value="F:transmembrane transporter activity"/>
    <property type="evidence" value="ECO:0007669"/>
    <property type="project" value="InterPro"/>
</dbReference>
<comment type="subcellular location">
    <subcellularLocation>
        <location evidence="1">Cell membrane</location>
        <topology evidence="1">Single-pass membrane protein</topology>
    </subcellularLocation>
    <subcellularLocation>
        <location evidence="7">Cell membrane</location>
        <topology evidence="7">Single-pass type II membrane protein</topology>
    </subcellularLocation>
</comment>
<keyword evidence="6 8" id="KW-0472">Membrane</keyword>
<dbReference type="InterPro" id="IPR003400">
    <property type="entry name" value="ExbD"/>
</dbReference>
<proteinExistence type="inferred from homology"/>
<evidence type="ECO:0000313" key="9">
    <source>
        <dbReference type="EMBL" id="MBK1834152.1"/>
    </source>
</evidence>
<accession>A0A934VMD0</accession>
<keyword evidence="10" id="KW-1185">Reference proteome</keyword>
<evidence type="ECO:0000256" key="4">
    <source>
        <dbReference type="ARBA" id="ARBA00022692"/>
    </source>
</evidence>
<dbReference type="Pfam" id="PF02472">
    <property type="entry name" value="ExbD"/>
    <property type="match status" value="1"/>
</dbReference>
<keyword evidence="5 8" id="KW-1133">Transmembrane helix</keyword>
<dbReference type="PANTHER" id="PTHR30558:SF13">
    <property type="entry name" value="BIOPOLYMER TRANSPORT PROTEIN EXBD2"/>
    <property type="match status" value="1"/>
</dbReference>
<name>A0A934VMD0_9BACT</name>
<sequence>MKYSRRFSESEEGETQIDISPLIDIVFILVIFFIVTTVFNKEVGVEVNRPPQVASAKSLDRDSVMLALTDQGQVYYGGRNIGFDGIESVISGVQDGGDPIPVILICDTASQAEGITKVINAANLAGASSVSIATQK</sequence>
<dbReference type="EMBL" id="JAENIO010000018">
    <property type="protein sequence ID" value="MBK1834152.1"/>
    <property type="molecule type" value="Genomic_DNA"/>
</dbReference>
<reference evidence="9" key="1">
    <citation type="submission" date="2021-01" db="EMBL/GenBank/DDBJ databases">
        <title>Modified the classification status of verrucomicrobia.</title>
        <authorList>
            <person name="Feng X."/>
        </authorList>
    </citation>
    <scope>NUCLEOTIDE SEQUENCE</scope>
    <source>
        <strain evidence="9">KCTC 12986</strain>
    </source>
</reference>
<dbReference type="PANTHER" id="PTHR30558">
    <property type="entry name" value="EXBD MEMBRANE COMPONENT OF PMF-DRIVEN MACROMOLECULE IMPORT SYSTEM"/>
    <property type="match status" value="1"/>
</dbReference>
<dbReference type="RefSeq" id="WP_200391586.1">
    <property type="nucleotide sequence ID" value="NZ_JAENIO010000018.1"/>
</dbReference>
<comment type="similarity">
    <text evidence="2 7">Belongs to the ExbD/TolR family.</text>
</comment>
<keyword evidence="4 7" id="KW-0812">Transmembrane</keyword>
<gene>
    <name evidence="9" type="ORF">JIN78_08770</name>
</gene>
<keyword evidence="7" id="KW-0653">Protein transport</keyword>
<dbReference type="GO" id="GO:0005886">
    <property type="term" value="C:plasma membrane"/>
    <property type="evidence" value="ECO:0007669"/>
    <property type="project" value="UniProtKB-SubCell"/>
</dbReference>
<evidence type="ECO:0000256" key="2">
    <source>
        <dbReference type="ARBA" id="ARBA00005811"/>
    </source>
</evidence>
<evidence type="ECO:0000256" key="3">
    <source>
        <dbReference type="ARBA" id="ARBA00022475"/>
    </source>
</evidence>
<dbReference type="Proteomes" id="UP000604083">
    <property type="component" value="Unassembled WGS sequence"/>
</dbReference>
<evidence type="ECO:0000256" key="1">
    <source>
        <dbReference type="ARBA" id="ARBA00004162"/>
    </source>
</evidence>
<evidence type="ECO:0000256" key="7">
    <source>
        <dbReference type="RuleBase" id="RU003879"/>
    </source>
</evidence>